<feature type="transmembrane region" description="Helical" evidence="2">
    <location>
        <begin position="12"/>
        <end position="28"/>
    </location>
</feature>
<feature type="transmembrane region" description="Helical" evidence="2">
    <location>
        <begin position="73"/>
        <end position="93"/>
    </location>
</feature>
<evidence type="ECO:0000256" key="1">
    <source>
        <dbReference type="SAM" id="MobiDB-lite"/>
    </source>
</evidence>
<feature type="transmembrane region" description="Helical" evidence="2">
    <location>
        <begin position="34"/>
        <end position="53"/>
    </location>
</feature>
<keyword evidence="2" id="KW-0472">Membrane</keyword>
<sequence length="221" mass="24313">MTPAAIRSMSGLRIAFLAIAMVLLLMTLVAEAWIAAVIVIIAIALVIPWPFLFVTGPDGSRQTRSDLVTSRKWMGRSAVLLTVVALFAMSSAWSDTPEGKAAMAKRDQERRIEQAMDEARERAEEAGKQAAAEEESRSGLHCLSPWNGSYRALVTAVEPTMRNPDSFEHIETRITRLDSDGNHNALMTFRAENGFGGMNVETAFALVRGGDCQLLEWRIMS</sequence>
<gene>
    <name evidence="3" type="ORF">EKN06_14495</name>
</gene>
<keyword evidence="2" id="KW-1133">Transmembrane helix</keyword>
<name>A0A437GUF2_9SPHN</name>
<reference evidence="3 4" key="1">
    <citation type="submission" date="2018-12" db="EMBL/GenBank/DDBJ databases">
        <title>Croceicoccus ponticola sp. nov., a lipolytic bacterium isolated from seawater.</title>
        <authorList>
            <person name="Yoon J.-H."/>
        </authorList>
    </citation>
    <scope>NUCLEOTIDE SEQUENCE [LARGE SCALE GENOMIC DNA]</scope>
    <source>
        <strain evidence="3 4">GM-16</strain>
    </source>
</reference>
<proteinExistence type="predicted"/>
<evidence type="ECO:0000256" key="2">
    <source>
        <dbReference type="SAM" id="Phobius"/>
    </source>
</evidence>
<evidence type="ECO:0000313" key="4">
    <source>
        <dbReference type="Proteomes" id="UP000283003"/>
    </source>
</evidence>
<dbReference type="AlphaFoldDB" id="A0A437GUF2"/>
<keyword evidence="4" id="KW-1185">Reference proteome</keyword>
<dbReference type="OrthoDB" id="8456706at2"/>
<organism evidence="3 4">
    <name type="scientific">Croceicoccus ponticola</name>
    <dbReference type="NCBI Taxonomy" id="2217664"/>
    <lineage>
        <taxon>Bacteria</taxon>
        <taxon>Pseudomonadati</taxon>
        <taxon>Pseudomonadota</taxon>
        <taxon>Alphaproteobacteria</taxon>
        <taxon>Sphingomonadales</taxon>
        <taxon>Erythrobacteraceae</taxon>
        <taxon>Croceicoccus</taxon>
    </lineage>
</organism>
<comment type="caution">
    <text evidence="3">The sequence shown here is derived from an EMBL/GenBank/DDBJ whole genome shotgun (WGS) entry which is preliminary data.</text>
</comment>
<accession>A0A437GUF2</accession>
<dbReference type="RefSeq" id="WP_127613621.1">
    <property type="nucleotide sequence ID" value="NZ_RXOL01000010.1"/>
</dbReference>
<feature type="region of interest" description="Disordered" evidence="1">
    <location>
        <begin position="98"/>
        <end position="138"/>
    </location>
</feature>
<keyword evidence="2" id="KW-0812">Transmembrane</keyword>
<protein>
    <submittedName>
        <fullName evidence="3">Uncharacterized protein</fullName>
    </submittedName>
</protein>
<dbReference type="Proteomes" id="UP000283003">
    <property type="component" value="Unassembled WGS sequence"/>
</dbReference>
<dbReference type="EMBL" id="RXOL01000010">
    <property type="protein sequence ID" value="RVQ65007.1"/>
    <property type="molecule type" value="Genomic_DNA"/>
</dbReference>
<evidence type="ECO:0000313" key="3">
    <source>
        <dbReference type="EMBL" id="RVQ65007.1"/>
    </source>
</evidence>
<feature type="compositionally biased region" description="Basic and acidic residues" evidence="1">
    <location>
        <begin position="104"/>
        <end position="127"/>
    </location>
</feature>